<dbReference type="EMBL" id="FR824088">
    <property type="protein sequence ID" value="CCA17992.1"/>
    <property type="molecule type" value="Genomic_DNA"/>
</dbReference>
<protein>
    <submittedName>
        <fullName evidence="2">AlNc14C43G3566 protein</fullName>
    </submittedName>
</protein>
<accession>F0WA22</accession>
<evidence type="ECO:0000313" key="2">
    <source>
        <dbReference type="EMBL" id="CCA17992.1"/>
    </source>
</evidence>
<dbReference type="AlphaFoldDB" id="F0WA22"/>
<name>F0WA22_9STRA</name>
<sequence>MGAGSSIGKKSALTENEVIAVSIQPTTCSSDINPIAQIRPDQISHLRTLQETQNSSASQASCTISTSDLSIKSQIPREDFIGEKNRIHDSGNVESSYIQLKQAEASRASRKIFDFMTKWYTRKDNAQNEIVQTPIQVHSSNGRSRNSESEMLDSITADIGKRHSTESNELVWDWKKETPSCRNNTLAPLDKTRERHKPTKTETSQENTVLQDIEEMDDGDDLNGQSDLQVRAHGHRVVRRPRDGK</sequence>
<feature type="compositionally biased region" description="Acidic residues" evidence="1">
    <location>
        <begin position="212"/>
        <end position="221"/>
    </location>
</feature>
<feature type="region of interest" description="Disordered" evidence="1">
    <location>
        <begin position="181"/>
        <end position="245"/>
    </location>
</feature>
<gene>
    <name evidence="2" type="primary">AlNc14C43G3566</name>
    <name evidence="2" type="ORF">ALNC14_041350</name>
</gene>
<evidence type="ECO:0000256" key="1">
    <source>
        <dbReference type="SAM" id="MobiDB-lite"/>
    </source>
</evidence>
<feature type="compositionally biased region" description="Polar residues" evidence="1">
    <location>
        <begin position="201"/>
        <end position="210"/>
    </location>
</feature>
<dbReference type="HOGENOM" id="CLU_1135228_0_0_1"/>
<reference evidence="2" key="2">
    <citation type="submission" date="2011-02" db="EMBL/GenBank/DDBJ databases">
        <authorList>
            <person name="MacLean D."/>
        </authorList>
    </citation>
    <scope>NUCLEOTIDE SEQUENCE</scope>
</reference>
<reference evidence="2" key="1">
    <citation type="journal article" date="2011" name="PLoS Biol.">
        <title>Gene gain and loss during evolution of obligate parasitism in the white rust pathogen of Arabidopsis thaliana.</title>
        <authorList>
            <person name="Kemen E."/>
            <person name="Gardiner A."/>
            <person name="Schultz-Larsen T."/>
            <person name="Kemen A.C."/>
            <person name="Balmuth A.L."/>
            <person name="Robert-Seilaniantz A."/>
            <person name="Bailey K."/>
            <person name="Holub E."/>
            <person name="Studholme D.J."/>
            <person name="Maclean D."/>
            <person name="Jones J.D."/>
        </authorList>
    </citation>
    <scope>NUCLEOTIDE SEQUENCE</scope>
</reference>
<organism evidence="2">
    <name type="scientific">Albugo laibachii Nc14</name>
    <dbReference type="NCBI Taxonomy" id="890382"/>
    <lineage>
        <taxon>Eukaryota</taxon>
        <taxon>Sar</taxon>
        <taxon>Stramenopiles</taxon>
        <taxon>Oomycota</taxon>
        <taxon>Peronosporomycetes</taxon>
        <taxon>Albuginales</taxon>
        <taxon>Albuginaceae</taxon>
        <taxon>Albugo</taxon>
    </lineage>
</organism>
<proteinExistence type="predicted"/>